<feature type="compositionally biased region" description="Low complexity" evidence="4">
    <location>
        <begin position="236"/>
        <end position="255"/>
    </location>
</feature>
<accession>A0ABS8BU62</accession>
<name>A0ABS8BU62_9RHOB</name>
<keyword evidence="1 5" id="KW-0645">Protease</keyword>
<dbReference type="Gene3D" id="3.90.226.10">
    <property type="entry name" value="2-enoyl-CoA Hydratase, Chain A, domain 1"/>
    <property type="match status" value="1"/>
</dbReference>
<keyword evidence="2" id="KW-0378">Hydrolase</keyword>
<reference evidence="5" key="1">
    <citation type="submission" date="2021-10" db="EMBL/GenBank/DDBJ databases">
        <title>Loktanella gaetbuli sp. nov., isolated from a tidal flat.</title>
        <authorList>
            <person name="Park S."/>
            <person name="Yoon J.-H."/>
        </authorList>
    </citation>
    <scope>NUCLEOTIDE SEQUENCE</scope>
    <source>
        <strain evidence="5">TSTF-M6</strain>
    </source>
</reference>
<dbReference type="PANTHER" id="PTHR10381:SF70">
    <property type="entry name" value="ATP-DEPENDENT CLP PROTEASE PROTEOLYTIC SUBUNIT"/>
    <property type="match status" value="1"/>
</dbReference>
<dbReference type="GO" id="GO:0008233">
    <property type="term" value="F:peptidase activity"/>
    <property type="evidence" value="ECO:0007669"/>
    <property type="project" value="UniProtKB-KW"/>
</dbReference>
<feature type="compositionally biased region" description="Low complexity" evidence="4">
    <location>
        <begin position="218"/>
        <end position="231"/>
    </location>
</feature>
<evidence type="ECO:0000256" key="4">
    <source>
        <dbReference type="SAM" id="MobiDB-lite"/>
    </source>
</evidence>
<dbReference type="Pfam" id="PF25209">
    <property type="entry name" value="Phage_capsid_4"/>
    <property type="match status" value="1"/>
</dbReference>
<dbReference type="NCBIfam" id="NF045542">
    <property type="entry name" value="Clp_rel_HeadMat"/>
    <property type="match status" value="1"/>
</dbReference>
<keyword evidence="6" id="KW-1185">Reference proteome</keyword>
<dbReference type="Proteomes" id="UP001138961">
    <property type="component" value="Unassembled WGS sequence"/>
</dbReference>
<evidence type="ECO:0000256" key="2">
    <source>
        <dbReference type="ARBA" id="ARBA00022801"/>
    </source>
</evidence>
<proteinExistence type="predicted"/>
<evidence type="ECO:0000256" key="3">
    <source>
        <dbReference type="ARBA" id="ARBA00022825"/>
    </source>
</evidence>
<evidence type="ECO:0000313" key="6">
    <source>
        <dbReference type="Proteomes" id="UP001138961"/>
    </source>
</evidence>
<gene>
    <name evidence="5" type="ORF">LGQ03_07220</name>
</gene>
<feature type="region of interest" description="Disordered" evidence="4">
    <location>
        <begin position="212"/>
        <end position="231"/>
    </location>
</feature>
<dbReference type="CDD" id="cd07016">
    <property type="entry name" value="S14_ClpP_1"/>
    <property type="match status" value="1"/>
</dbReference>
<dbReference type="GO" id="GO:0006508">
    <property type="term" value="P:proteolysis"/>
    <property type="evidence" value="ECO:0007669"/>
    <property type="project" value="UniProtKB-KW"/>
</dbReference>
<dbReference type="PANTHER" id="PTHR10381">
    <property type="entry name" value="ATP-DEPENDENT CLP PROTEASE PROTEOLYTIC SUBUNIT"/>
    <property type="match status" value="1"/>
</dbReference>
<dbReference type="InterPro" id="IPR029045">
    <property type="entry name" value="ClpP/crotonase-like_dom_sf"/>
</dbReference>
<dbReference type="InterPro" id="IPR023562">
    <property type="entry name" value="ClpP/TepA"/>
</dbReference>
<dbReference type="RefSeq" id="WP_226747856.1">
    <property type="nucleotide sequence ID" value="NZ_JAJATZ010000003.1"/>
</dbReference>
<organism evidence="5 6">
    <name type="scientific">Loktanella gaetbuli</name>
    <dbReference type="NCBI Taxonomy" id="2881335"/>
    <lineage>
        <taxon>Bacteria</taxon>
        <taxon>Pseudomonadati</taxon>
        <taxon>Pseudomonadota</taxon>
        <taxon>Alphaproteobacteria</taxon>
        <taxon>Rhodobacterales</taxon>
        <taxon>Roseobacteraceae</taxon>
        <taxon>Loktanella</taxon>
    </lineage>
</organism>
<dbReference type="Pfam" id="PF00574">
    <property type="entry name" value="CLP_protease"/>
    <property type="match status" value="1"/>
</dbReference>
<feature type="region of interest" description="Disordered" evidence="4">
    <location>
        <begin position="236"/>
        <end position="260"/>
    </location>
</feature>
<keyword evidence="3" id="KW-0720">Serine protease</keyword>
<dbReference type="EMBL" id="JAJATZ010000003">
    <property type="protein sequence ID" value="MCB5199026.1"/>
    <property type="molecule type" value="Genomic_DNA"/>
</dbReference>
<evidence type="ECO:0000313" key="5">
    <source>
        <dbReference type="EMBL" id="MCB5199026.1"/>
    </source>
</evidence>
<evidence type="ECO:0000256" key="1">
    <source>
        <dbReference type="ARBA" id="ARBA00022670"/>
    </source>
</evidence>
<dbReference type="SUPFAM" id="SSF52096">
    <property type="entry name" value="ClpP/crotonase"/>
    <property type="match status" value="1"/>
</dbReference>
<protein>
    <submittedName>
        <fullName evidence="5">Clp protease ClpP</fullName>
    </submittedName>
</protein>
<comment type="caution">
    <text evidence="5">The sequence shown here is derived from an EMBL/GenBank/DDBJ whole genome shotgun (WGS) entry which is preliminary data.</text>
</comment>
<sequence length="698" mass="74709">MRGQDLIFNGEIVLEGDVLPDRFDDFVDSGYFTPRMVREALALIPGDVTIRVNSSGGSAYEGEAIRAAIEAHSGVVTVVVQGLAASAASLMIMSADRIEMSAGSFLMIHDPSWLTVGDEADHRQSADQLGVLSNGYAKVYAARAGITPEQAREIMRQETWYDAEAAVAAGFADAISGSASTLSDLTAATAADMHHAAIERLRMHSDKFTRMQGAPVSTPTAPAGQQPAALATQTEADMPNTPTPAATTVTPNTAASPQMAVNTPDLDDVRMQAQTAERARARSIREMAAPFMSSNQLTAEQVDGLIEEGVTVESASARMLAVMAASQTPVQPAARATITRDEGETRREGMILAMMGNYDGPGADYRGLRLRSLAMALAGQRQTFSTSDAIRAGMRSTTMMGGAHGVSDFAYITTEVMNRTLIAEYERRGSAWNIVTGAPLTASDFRELHAVRFGGDFQLKDVKENGEYQEAMLNDESEGLKVQRKGRTISLTFEAVINDDMGAFNRIPREFAMAARVMESKMVWELFRKNAVLKSDGKALFHVDHKNLAASGAVISPTSIGAARKAMWEQTAFGSKDPDDFLNLVADRLIVPPALELTAMQFVSGIQPAKTADVNPFTNSVTPYAIPNIGAAAGGSDTAWYLVSSDLPPISVAYLEGYESPTVETIEGMNPDKVTMNARHMFGAAPGEYRGAYKNAGA</sequence>